<organism evidence="2 3">
    <name type="scientific">Portunus trituberculatus</name>
    <name type="common">Swimming crab</name>
    <name type="synonym">Neptunus trituberculatus</name>
    <dbReference type="NCBI Taxonomy" id="210409"/>
    <lineage>
        <taxon>Eukaryota</taxon>
        <taxon>Metazoa</taxon>
        <taxon>Ecdysozoa</taxon>
        <taxon>Arthropoda</taxon>
        <taxon>Crustacea</taxon>
        <taxon>Multicrustacea</taxon>
        <taxon>Malacostraca</taxon>
        <taxon>Eumalacostraca</taxon>
        <taxon>Eucarida</taxon>
        <taxon>Decapoda</taxon>
        <taxon>Pleocyemata</taxon>
        <taxon>Brachyura</taxon>
        <taxon>Eubrachyura</taxon>
        <taxon>Portunoidea</taxon>
        <taxon>Portunidae</taxon>
        <taxon>Portuninae</taxon>
        <taxon>Portunus</taxon>
    </lineage>
</organism>
<comment type="caution">
    <text evidence="2">The sequence shown here is derived from an EMBL/GenBank/DDBJ whole genome shotgun (WGS) entry which is preliminary data.</text>
</comment>
<dbReference type="Proteomes" id="UP000324222">
    <property type="component" value="Unassembled WGS sequence"/>
</dbReference>
<name>A0A5B7DPL7_PORTR</name>
<keyword evidence="3" id="KW-1185">Reference proteome</keyword>
<feature type="region of interest" description="Disordered" evidence="1">
    <location>
        <begin position="65"/>
        <end position="102"/>
    </location>
</feature>
<reference evidence="2 3" key="1">
    <citation type="submission" date="2019-05" db="EMBL/GenBank/DDBJ databases">
        <title>Another draft genome of Portunus trituberculatus and its Hox gene families provides insights of decapod evolution.</title>
        <authorList>
            <person name="Jeong J.-H."/>
            <person name="Song I."/>
            <person name="Kim S."/>
            <person name="Choi T."/>
            <person name="Kim D."/>
            <person name="Ryu S."/>
            <person name="Kim W."/>
        </authorList>
    </citation>
    <scope>NUCLEOTIDE SEQUENCE [LARGE SCALE GENOMIC DNA]</scope>
    <source>
        <tissue evidence="2">Muscle</tissue>
    </source>
</reference>
<accession>A0A5B7DPL7</accession>
<protein>
    <submittedName>
        <fullName evidence="2">Uncharacterized protein</fullName>
    </submittedName>
</protein>
<dbReference type="EMBL" id="VSRR010001156">
    <property type="protein sequence ID" value="MPC23029.1"/>
    <property type="molecule type" value="Genomic_DNA"/>
</dbReference>
<evidence type="ECO:0000313" key="3">
    <source>
        <dbReference type="Proteomes" id="UP000324222"/>
    </source>
</evidence>
<gene>
    <name evidence="2" type="ORF">E2C01_016063</name>
</gene>
<dbReference type="AlphaFoldDB" id="A0A5B7DPL7"/>
<evidence type="ECO:0000313" key="2">
    <source>
        <dbReference type="EMBL" id="MPC23029.1"/>
    </source>
</evidence>
<sequence>MELLAVEVVGARCCEVWMLLTCSRLRTSSRHWLMSSHSGRLAVASSRAATTACGQRDPTTFLKFSPEPRLAPSRAPEASQGSCCLSRKQHSHTYPGSEGRME</sequence>
<proteinExistence type="predicted"/>
<evidence type="ECO:0000256" key="1">
    <source>
        <dbReference type="SAM" id="MobiDB-lite"/>
    </source>
</evidence>